<keyword evidence="3" id="KW-0067">ATP-binding</keyword>
<dbReference type="GO" id="GO:0005930">
    <property type="term" value="C:axoneme"/>
    <property type="evidence" value="ECO:0007669"/>
    <property type="project" value="TreeGrafter"/>
</dbReference>
<protein>
    <submittedName>
        <fullName evidence="5">Uncharacterized protein</fullName>
    </submittedName>
</protein>
<evidence type="ECO:0000256" key="1">
    <source>
        <dbReference type="ARBA" id="ARBA00022598"/>
    </source>
</evidence>
<keyword evidence="1" id="KW-0436">Ligase</keyword>
<dbReference type="AlphaFoldDB" id="A0A4E0R374"/>
<dbReference type="GO" id="GO:0070736">
    <property type="term" value="F:protein-glycine ligase activity, initiating"/>
    <property type="evidence" value="ECO:0007669"/>
    <property type="project" value="TreeGrafter"/>
</dbReference>
<accession>A0A4E0R374</accession>
<keyword evidence="2" id="KW-0547">Nucleotide-binding</keyword>
<evidence type="ECO:0000313" key="6">
    <source>
        <dbReference type="Proteomes" id="UP000230066"/>
    </source>
</evidence>
<gene>
    <name evidence="5" type="ORF">D915_008598</name>
</gene>
<name>A0A4E0R374_FASHE</name>
<reference evidence="5" key="1">
    <citation type="submission" date="2019-03" db="EMBL/GenBank/DDBJ databases">
        <title>Improved annotation for the trematode Fasciola hepatica.</title>
        <authorList>
            <person name="Choi Y.-J."/>
            <person name="Martin J."/>
            <person name="Mitreva M."/>
        </authorList>
    </citation>
    <scope>NUCLEOTIDE SEQUENCE [LARGE SCALE GENOMIC DNA]</scope>
</reference>
<dbReference type="Proteomes" id="UP000230066">
    <property type="component" value="Unassembled WGS sequence"/>
</dbReference>
<evidence type="ECO:0000256" key="2">
    <source>
        <dbReference type="ARBA" id="ARBA00022741"/>
    </source>
</evidence>
<organism evidence="5 6">
    <name type="scientific">Fasciola hepatica</name>
    <name type="common">Liver fluke</name>
    <dbReference type="NCBI Taxonomy" id="6192"/>
    <lineage>
        <taxon>Eukaryota</taxon>
        <taxon>Metazoa</taxon>
        <taxon>Spiralia</taxon>
        <taxon>Lophotrochozoa</taxon>
        <taxon>Platyhelminthes</taxon>
        <taxon>Trematoda</taxon>
        <taxon>Digenea</taxon>
        <taxon>Plagiorchiida</taxon>
        <taxon>Echinostomata</taxon>
        <taxon>Echinostomatoidea</taxon>
        <taxon>Fasciolidae</taxon>
        <taxon>Fasciola</taxon>
    </lineage>
</organism>
<comment type="caution">
    <text evidence="5">The sequence shown here is derived from an EMBL/GenBank/DDBJ whole genome shotgun (WGS) entry which is preliminary data.</text>
</comment>
<dbReference type="GO" id="GO:0015630">
    <property type="term" value="C:microtubule cytoskeleton"/>
    <property type="evidence" value="ECO:0007669"/>
    <property type="project" value="TreeGrafter"/>
</dbReference>
<dbReference type="GO" id="GO:0003341">
    <property type="term" value="P:cilium movement"/>
    <property type="evidence" value="ECO:0007669"/>
    <property type="project" value="TreeGrafter"/>
</dbReference>
<feature type="region of interest" description="Disordered" evidence="4">
    <location>
        <begin position="287"/>
        <end position="325"/>
    </location>
</feature>
<proteinExistence type="predicted"/>
<evidence type="ECO:0000256" key="3">
    <source>
        <dbReference type="ARBA" id="ARBA00022840"/>
    </source>
</evidence>
<dbReference type="EMBL" id="JXXN02004264">
    <property type="protein sequence ID" value="THD20736.1"/>
    <property type="molecule type" value="Genomic_DNA"/>
</dbReference>
<dbReference type="PANTHER" id="PTHR45870">
    <property type="entry name" value="TUBULIN MONOGLYCYLASE TTLL3"/>
    <property type="match status" value="1"/>
</dbReference>
<evidence type="ECO:0000256" key="4">
    <source>
        <dbReference type="SAM" id="MobiDB-lite"/>
    </source>
</evidence>
<dbReference type="GO" id="GO:0005524">
    <property type="term" value="F:ATP binding"/>
    <property type="evidence" value="ECO:0007669"/>
    <property type="project" value="UniProtKB-KW"/>
</dbReference>
<keyword evidence="6" id="KW-1185">Reference proteome</keyword>
<feature type="region of interest" description="Disordered" evidence="4">
    <location>
        <begin position="192"/>
        <end position="216"/>
    </location>
</feature>
<sequence length="462" mass="52151">MRILFRKRIIEATTNTKSKAPTIFCDVPNGPRSIMENLQETEASTESNNLNQPSYHVHGKPFMISESGKSTLVNHTGSSKCFNGRKSSMSQLEEVSHSNSSFEEAEVIDCIQIRAEHLDKGFGKCNYNSTRASATKTGNCASQSNKKEHAGLSLGHLAQLLKNTTVETKICFTRRDQDLNETAPISTHRIVVHSEANNGTEIGTGSRGRNSQTTSSLLTNEKIREAKLEAERAVRNHKVFAVLGPYNRIRQSLRMRGWVEKFYRNYTQLPNQGDQMIVLRRTDRKLPMNSGEQRVEPEGYPAAGKETAGMDVEEEETEKSPPITSMVDGNVVTRVTIRHTKFYLVSAQKPGGFSVLTKRADGQSSSPCTIHHKSMIFNIRAYEHYCGFLVMVFDDFTLDEGKLKLFEYLRALCRVGLCRFLSQIRWVDQRDCDQFFPRCFVLNEDDEKQAFIGEFVVHAVAD</sequence>
<dbReference type="InterPro" id="IPR051437">
    <property type="entry name" value="TTLL_monoglycylase"/>
</dbReference>
<evidence type="ECO:0000313" key="5">
    <source>
        <dbReference type="EMBL" id="THD20736.1"/>
    </source>
</evidence>
<feature type="compositionally biased region" description="Polar residues" evidence="4">
    <location>
        <begin position="195"/>
        <end position="216"/>
    </location>
</feature>
<dbReference type="PANTHER" id="PTHR45870:SF2">
    <property type="entry name" value="TUBULIN MONOGLYCYLASE TTLL3"/>
    <property type="match status" value="1"/>
</dbReference>
<dbReference type="GO" id="GO:0060271">
    <property type="term" value="P:cilium assembly"/>
    <property type="evidence" value="ECO:0007669"/>
    <property type="project" value="TreeGrafter"/>
</dbReference>